<reference evidence="7 8" key="1">
    <citation type="submission" date="2016-05" db="EMBL/GenBank/DDBJ databases">
        <title>Microbial solvent formation.</title>
        <authorList>
            <person name="Poehlein A."/>
            <person name="Montoya Solano J.D."/>
            <person name="Flitsch S."/>
            <person name="Krabben P."/>
            <person name="Duerre P."/>
            <person name="Daniel R."/>
        </authorList>
    </citation>
    <scope>NUCLEOTIDE SEQUENCE [LARGE SCALE GENOMIC DNA]</scope>
    <source>
        <strain evidence="7 8">DSM 2619</strain>
    </source>
</reference>
<feature type="domain" description="HTH gntR-type" evidence="6">
    <location>
        <begin position="12"/>
        <end position="80"/>
    </location>
</feature>
<dbReference type="InterPro" id="IPR036388">
    <property type="entry name" value="WH-like_DNA-bd_sf"/>
</dbReference>
<dbReference type="Gene3D" id="1.10.10.10">
    <property type="entry name" value="Winged helix-like DNA-binding domain superfamily/Winged helix DNA-binding domain"/>
    <property type="match status" value="1"/>
</dbReference>
<evidence type="ECO:0000313" key="8">
    <source>
        <dbReference type="Proteomes" id="UP000190890"/>
    </source>
</evidence>
<dbReference type="InterPro" id="IPR004839">
    <property type="entry name" value="Aminotransferase_I/II_large"/>
</dbReference>
<dbReference type="EMBL" id="LZZM01000203">
    <property type="protein sequence ID" value="OOM74127.1"/>
    <property type="molecule type" value="Genomic_DNA"/>
</dbReference>
<dbReference type="SUPFAM" id="SSF46785">
    <property type="entry name" value="Winged helix' DNA-binding domain"/>
    <property type="match status" value="1"/>
</dbReference>
<keyword evidence="7" id="KW-0032">Aminotransferase</keyword>
<comment type="similarity">
    <text evidence="1">In the C-terminal section; belongs to the class-I pyridoxal-phosphate-dependent aminotransferase family.</text>
</comment>
<accession>A0A1S8T8K7</accession>
<dbReference type="PROSITE" id="PS50949">
    <property type="entry name" value="HTH_GNTR"/>
    <property type="match status" value="1"/>
</dbReference>
<dbReference type="SMART" id="SM00345">
    <property type="entry name" value="HTH_GNTR"/>
    <property type="match status" value="1"/>
</dbReference>
<dbReference type="EC" id="2.6.1.39" evidence="7"/>
<dbReference type="RefSeq" id="WP_077849063.1">
    <property type="nucleotide sequence ID" value="NZ_LZZM01000203.1"/>
</dbReference>
<dbReference type="Pfam" id="PF00392">
    <property type="entry name" value="GntR"/>
    <property type="match status" value="1"/>
</dbReference>
<evidence type="ECO:0000256" key="4">
    <source>
        <dbReference type="ARBA" id="ARBA00023125"/>
    </source>
</evidence>
<keyword evidence="2" id="KW-0663">Pyridoxal phosphate</keyword>
<proteinExistence type="inferred from homology"/>
<evidence type="ECO:0000256" key="5">
    <source>
        <dbReference type="ARBA" id="ARBA00023163"/>
    </source>
</evidence>
<dbReference type="SUPFAM" id="SSF53383">
    <property type="entry name" value="PLP-dependent transferases"/>
    <property type="match status" value="1"/>
</dbReference>
<dbReference type="PANTHER" id="PTHR46577:SF1">
    <property type="entry name" value="HTH-TYPE TRANSCRIPTIONAL REGULATORY PROTEIN GABR"/>
    <property type="match status" value="1"/>
</dbReference>
<dbReference type="InterPro" id="IPR051446">
    <property type="entry name" value="HTH_trans_reg/aminotransferase"/>
</dbReference>
<dbReference type="OrthoDB" id="9802328at2"/>
<dbReference type="AlphaFoldDB" id="A0A1S8T8K7"/>
<evidence type="ECO:0000259" key="6">
    <source>
        <dbReference type="PROSITE" id="PS50949"/>
    </source>
</evidence>
<dbReference type="InterPro" id="IPR000524">
    <property type="entry name" value="Tscrpt_reg_HTH_GntR"/>
</dbReference>
<dbReference type="PANTHER" id="PTHR46577">
    <property type="entry name" value="HTH-TYPE TRANSCRIPTIONAL REGULATORY PROTEIN GABR"/>
    <property type="match status" value="1"/>
</dbReference>
<comment type="caution">
    <text evidence="7">The sequence shown here is derived from an EMBL/GenBank/DDBJ whole genome shotgun (WGS) entry which is preliminary data.</text>
</comment>
<keyword evidence="7" id="KW-0808">Transferase</keyword>
<dbReference type="GO" id="GO:0003700">
    <property type="term" value="F:DNA-binding transcription factor activity"/>
    <property type="evidence" value="ECO:0007669"/>
    <property type="project" value="InterPro"/>
</dbReference>
<gene>
    <name evidence="7" type="primary">lysN_3</name>
    <name evidence="7" type="ORF">CLPUN_41010</name>
</gene>
<dbReference type="PRINTS" id="PR00035">
    <property type="entry name" value="HTHGNTR"/>
</dbReference>
<evidence type="ECO:0000313" key="7">
    <source>
        <dbReference type="EMBL" id="OOM74127.1"/>
    </source>
</evidence>
<dbReference type="STRING" id="29367.CLPUN_41010"/>
<dbReference type="GO" id="GO:0030170">
    <property type="term" value="F:pyridoxal phosphate binding"/>
    <property type="evidence" value="ECO:0007669"/>
    <property type="project" value="InterPro"/>
</dbReference>
<dbReference type="Pfam" id="PF00155">
    <property type="entry name" value="Aminotran_1_2"/>
    <property type="match status" value="1"/>
</dbReference>
<name>A0A1S8T8K7_9CLOT</name>
<dbReference type="InterPro" id="IPR015421">
    <property type="entry name" value="PyrdxlP-dep_Trfase_major"/>
</dbReference>
<dbReference type="Gene3D" id="3.90.1150.10">
    <property type="entry name" value="Aspartate Aminotransferase, domain 1"/>
    <property type="match status" value="1"/>
</dbReference>
<dbReference type="Gene3D" id="3.40.640.10">
    <property type="entry name" value="Type I PLP-dependent aspartate aminotransferase-like (Major domain)"/>
    <property type="match status" value="1"/>
</dbReference>
<dbReference type="GO" id="GO:0003677">
    <property type="term" value="F:DNA binding"/>
    <property type="evidence" value="ECO:0007669"/>
    <property type="project" value="UniProtKB-KW"/>
</dbReference>
<evidence type="ECO:0000256" key="2">
    <source>
        <dbReference type="ARBA" id="ARBA00022898"/>
    </source>
</evidence>
<dbReference type="GO" id="GO:0047536">
    <property type="term" value="F:2-aminoadipate transaminase activity"/>
    <property type="evidence" value="ECO:0007669"/>
    <property type="project" value="UniProtKB-EC"/>
</dbReference>
<keyword evidence="8" id="KW-1185">Reference proteome</keyword>
<organism evidence="7 8">
    <name type="scientific">Clostridium puniceum</name>
    <dbReference type="NCBI Taxonomy" id="29367"/>
    <lineage>
        <taxon>Bacteria</taxon>
        <taxon>Bacillati</taxon>
        <taxon>Bacillota</taxon>
        <taxon>Clostridia</taxon>
        <taxon>Eubacteriales</taxon>
        <taxon>Clostridiaceae</taxon>
        <taxon>Clostridium</taxon>
    </lineage>
</organism>
<keyword evidence="5" id="KW-0804">Transcription</keyword>
<evidence type="ECO:0000256" key="1">
    <source>
        <dbReference type="ARBA" id="ARBA00005384"/>
    </source>
</evidence>
<keyword evidence="3" id="KW-0805">Transcription regulation</keyword>
<dbReference type="InterPro" id="IPR015424">
    <property type="entry name" value="PyrdxlP-dep_Trfase"/>
</dbReference>
<evidence type="ECO:0000256" key="3">
    <source>
        <dbReference type="ARBA" id="ARBA00023015"/>
    </source>
</evidence>
<dbReference type="Proteomes" id="UP000190890">
    <property type="component" value="Unassembled WGS sequence"/>
</dbReference>
<dbReference type="CDD" id="cd07377">
    <property type="entry name" value="WHTH_GntR"/>
    <property type="match status" value="1"/>
</dbReference>
<sequence>MIFSTLIISKSEPIYIQIERHILTGIKSGELKKDSKLPSTREVSKILNISRNSVISAYEKLESMGIIITKKGIGTFISIEGENESYEYNVDFLKRVNCYGNILNELDIVKKELPYKKGMISFKSISPESHLFNLDDFKRSLLDAWTFEEANLLNYGYAKGYKPLIDYFFDYMKEKRVVTTNKDILITNGFTEAFDIIISSLTNKNDVILCEEPTHNTALKIMKAYGLKVVQVKLDKEGLDLDSLEKALSKYNPKFGYLIPSYNNPTGIVTKTERRKEIYKLFRKYFVPIIEDGFNEELLYSSSPIDPIASLCGNGNGVIYIGSLSKILFPGLRIGWILGDTKLIDILESVKRGRNIHSSFLDQSTFYYYLKSGAFSRYVKNVRKYYRDKYNLVMDMIKKYIPYECITGEGGLHIFIKLKNNINTRELLELCYKNNVLFMPGDIFYENTSNLNIETINSKENLVSCCDDEIINIPEFAQYNKNSLKGKNTFRIGFGRVSDEDIKKGIKIIGDNIKYLSDQ</sequence>
<protein>
    <submittedName>
        <fullName evidence="7">2-aminoadipate transaminase</fullName>
        <ecNumber evidence="7">2.6.1.39</ecNumber>
    </submittedName>
</protein>
<dbReference type="InterPro" id="IPR036390">
    <property type="entry name" value="WH_DNA-bd_sf"/>
</dbReference>
<keyword evidence="4" id="KW-0238">DNA-binding</keyword>
<dbReference type="CDD" id="cd00609">
    <property type="entry name" value="AAT_like"/>
    <property type="match status" value="1"/>
</dbReference>
<dbReference type="InterPro" id="IPR015422">
    <property type="entry name" value="PyrdxlP-dep_Trfase_small"/>
</dbReference>